<accession>A0ABD2N2Y2</accession>
<gene>
    <name evidence="2" type="ORF">HHI36_014559</name>
</gene>
<proteinExistence type="predicted"/>
<dbReference type="InterPro" id="IPR036085">
    <property type="entry name" value="PAZ_dom_sf"/>
</dbReference>
<comment type="caution">
    <text evidence="2">The sequence shown here is derived from an EMBL/GenBank/DDBJ whole genome shotgun (WGS) entry which is preliminary data.</text>
</comment>
<reference evidence="2 3" key="1">
    <citation type="journal article" date="2021" name="BMC Biol.">
        <title>Horizontally acquired antibacterial genes associated with adaptive radiation of ladybird beetles.</title>
        <authorList>
            <person name="Li H.S."/>
            <person name="Tang X.F."/>
            <person name="Huang Y.H."/>
            <person name="Xu Z.Y."/>
            <person name="Chen M.L."/>
            <person name="Du X.Y."/>
            <person name="Qiu B.Y."/>
            <person name="Chen P.T."/>
            <person name="Zhang W."/>
            <person name="Slipinski A."/>
            <person name="Escalona H.E."/>
            <person name="Waterhouse R.M."/>
            <person name="Zwick A."/>
            <person name="Pang H."/>
        </authorList>
    </citation>
    <scope>NUCLEOTIDE SEQUENCE [LARGE SCALE GENOMIC DNA]</scope>
    <source>
        <strain evidence="2">SYSU2018</strain>
    </source>
</reference>
<evidence type="ECO:0000313" key="3">
    <source>
        <dbReference type="Proteomes" id="UP001516400"/>
    </source>
</evidence>
<organism evidence="2 3">
    <name type="scientific">Cryptolaemus montrouzieri</name>
    <dbReference type="NCBI Taxonomy" id="559131"/>
    <lineage>
        <taxon>Eukaryota</taxon>
        <taxon>Metazoa</taxon>
        <taxon>Ecdysozoa</taxon>
        <taxon>Arthropoda</taxon>
        <taxon>Hexapoda</taxon>
        <taxon>Insecta</taxon>
        <taxon>Pterygota</taxon>
        <taxon>Neoptera</taxon>
        <taxon>Endopterygota</taxon>
        <taxon>Coleoptera</taxon>
        <taxon>Polyphaga</taxon>
        <taxon>Cucujiformia</taxon>
        <taxon>Coccinelloidea</taxon>
        <taxon>Coccinellidae</taxon>
        <taxon>Scymninae</taxon>
        <taxon>Scymnini</taxon>
        <taxon>Cryptolaemus</taxon>
    </lineage>
</organism>
<dbReference type="EMBL" id="JABFTP020000062">
    <property type="protein sequence ID" value="KAL3273105.1"/>
    <property type="molecule type" value="Genomic_DNA"/>
</dbReference>
<feature type="domain" description="PAZ" evidence="1">
    <location>
        <begin position="1"/>
        <end position="45"/>
    </location>
</feature>
<dbReference type="Gene3D" id="2.170.260.10">
    <property type="entry name" value="paz domain"/>
    <property type="match status" value="1"/>
</dbReference>
<protein>
    <recommendedName>
        <fullName evidence="1">PAZ domain-containing protein</fullName>
    </recommendedName>
</protein>
<dbReference type="CDD" id="cd02846">
    <property type="entry name" value="PAZ_argonaute_like"/>
    <property type="match status" value="1"/>
</dbReference>
<dbReference type="Pfam" id="PF02170">
    <property type="entry name" value="PAZ"/>
    <property type="match status" value="1"/>
</dbReference>
<evidence type="ECO:0000259" key="1">
    <source>
        <dbReference type="PROSITE" id="PS50821"/>
    </source>
</evidence>
<dbReference type="PANTHER" id="PTHR22891">
    <property type="entry name" value="EUKARYOTIC TRANSLATION INITIATION FACTOR 2C"/>
    <property type="match status" value="1"/>
</dbReference>
<evidence type="ECO:0000313" key="2">
    <source>
        <dbReference type="EMBL" id="KAL3273105.1"/>
    </source>
</evidence>
<dbReference type="PROSITE" id="PS50821">
    <property type="entry name" value="PAZ"/>
    <property type="match status" value="1"/>
</dbReference>
<dbReference type="SUPFAM" id="SSF101690">
    <property type="entry name" value="PAZ domain"/>
    <property type="match status" value="1"/>
</dbReference>
<dbReference type="Proteomes" id="UP001516400">
    <property type="component" value="Unassembled WGS sequence"/>
</dbReference>
<name>A0ABD2N2Y2_9CUCU</name>
<sequence>MTVEEYFARKKNYRLQYPLMPTVWVGNPQRQGPILLPAELCMIVPGQPVNRKMTEGQTSSMIKYAATSTTVRKDKIMKSSNDTRHNDDLCIRQFSFCIGNEFEQIQARVLAPSVWEYDKRTVMPSKGVWRQENVKFFKGAEIKS</sequence>
<keyword evidence="3" id="KW-1185">Reference proteome</keyword>
<dbReference type="InterPro" id="IPR003100">
    <property type="entry name" value="PAZ_dom"/>
</dbReference>
<dbReference type="AlphaFoldDB" id="A0ABD2N2Y2"/>